<feature type="disulfide bond" evidence="9">
    <location>
        <begin position="266"/>
        <end position="276"/>
    </location>
</feature>
<comment type="caution">
    <text evidence="11">The sequence shown here is derived from an EMBL/GenBank/DDBJ whole genome shotgun (WGS) entry which is preliminary data.</text>
</comment>
<evidence type="ECO:0000313" key="11">
    <source>
        <dbReference type="EMBL" id="TQM78763.1"/>
    </source>
</evidence>
<evidence type="ECO:0000313" key="12">
    <source>
        <dbReference type="Proteomes" id="UP000316628"/>
    </source>
</evidence>
<dbReference type="Gene3D" id="2.40.10.10">
    <property type="entry name" value="Trypsin-like serine proteases"/>
    <property type="match status" value="2"/>
</dbReference>
<sequence length="354" mass="37317">MATVSPTAAPRVSLGMAEAMKRDFGLSAEGVETRLAQEERARGAEVVARKLYGSAYAGSWFDPATGKLAVAVAGAAAADRTGLDVTVVPVAHSYAQLDAAKTAIDRQAGRAAPEGVNGWYVDVRTNAVVVTVNRNKVDTAVKAFLEQAEAVHEAVRVVEEDHSPVPYADVVGGWPYWINNAGRCSIGFAVYGGFVTAGHCGTTGSQATDQNGALYGYFAGSTFPYYDYAWVRTVAGVNLWGYMEGYDGYWYYVRGSAQVPVGSGVCRSGSTTGMWCNYIQARGQTVNYPQGVVYNLTRTNVCAQPGDSGGSWLSSNQAQGVTSGGSGNCSTGGTTYYQEVNPILSAYGLSLILS</sequence>
<dbReference type="InterPro" id="IPR001316">
    <property type="entry name" value="Pept_S1A_streptogrisin"/>
</dbReference>
<dbReference type="AlphaFoldDB" id="A0A543J7F5"/>
<dbReference type="Proteomes" id="UP000316628">
    <property type="component" value="Unassembled WGS sequence"/>
</dbReference>
<organism evidence="11 12">
    <name type="scientific">Saccharothrix saharensis</name>
    <dbReference type="NCBI Taxonomy" id="571190"/>
    <lineage>
        <taxon>Bacteria</taxon>
        <taxon>Bacillati</taxon>
        <taxon>Actinomycetota</taxon>
        <taxon>Actinomycetes</taxon>
        <taxon>Pseudonocardiales</taxon>
        <taxon>Pseudonocardiaceae</taxon>
        <taxon>Saccharothrix</taxon>
    </lineage>
</organism>
<keyword evidence="2" id="KW-0645">Protease</keyword>
<feature type="active site" description="Charge relay system" evidence="8">
    <location>
        <position position="308"/>
    </location>
</feature>
<dbReference type="CDD" id="cd21112">
    <property type="entry name" value="alphaLP-like"/>
    <property type="match status" value="1"/>
</dbReference>
<dbReference type="PIRSF" id="PIRSF001134">
    <property type="entry name" value="Streptogrisin"/>
    <property type="match status" value="1"/>
</dbReference>
<proteinExistence type="inferred from homology"/>
<evidence type="ECO:0000256" key="9">
    <source>
        <dbReference type="PIRSR" id="PIRSR001134-2"/>
    </source>
</evidence>
<evidence type="ECO:0000256" key="8">
    <source>
        <dbReference type="PIRSR" id="PIRSR001134-1"/>
    </source>
</evidence>
<evidence type="ECO:0000256" key="7">
    <source>
        <dbReference type="ARBA" id="ARBA00023157"/>
    </source>
</evidence>
<dbReference type="Pfam" id="PF02983">
    <property type="entry name" value="Pro_Al_protease"/>
    <property type="match status" value="1"/>
</dbReference>
<keyword evidence="6" id="KW-0865">Zymogen</keyword>
<comment type="similarity">
    <text evidence="1">Belongs to the peptidase S1 family.</text>
</comment>
<evidence type="ECO:0000256" key="3">
    <source>
        <dbReference type="ARBA" id="ARBA00022729"/>
    </source>
</evidence>
<dbReference type="GO" id="GO:0006508">
    <property type="term" value="P:proteolysis"/>
    <property type="evidence" value="ECO:0007669"/>
    <property type="project" value="UniProtKB-KW"/>
</dbReference>
<evidence type="ECO:0000256" key="2">
    <source>
        <dbReference type="ARBA" id="ARBA00022670"/>
    </source>
</evidence>
<name>A0A543J7F5_9PSEU</name>
<dbReference type="PRINTS" id="PR00861">
    <property type="entry name" value="ALYTICPTASE"/>
</dbReference>
<dbReference type="SUPFAM" id="SSF50494">
    <property type="entry name" value="Trypsin-like serine proteases"/>
    <property type="match status" value="1"/>
</dbReference>
<dbReference type="InterPro" id="IPR035070">
    <property type="entry name" value="Streptogrisin_prodomain"/>
</dbReference>
<dbReference type="InterPro" id="IPR004236">
    <property type="entry name" value="Pept_S1_alpha_lytic"/>
</dbReference>
<keyword evidence="7 9" id="KW-1015">Disulfide bond</keyword>
<evidence type="ECO:0000256" key="1">
    <source>
        <dbReference type="ARBA" id="ARBA00007664"/>
    </source>
</evidence>
<dbReference type="InterPro" id="IPR037295">
    <property type="entry name" value="Alpha-lytic_protease_prodomain"/>
</dbReference>
<reference evidence="11 12" key="1">
    <citation type="submission" date="2019-06" db="EMBL/GenBank/DDBJ databases">
        <title>Sequencing the genomes of 1000 actinobacteria strains.</title>
        <authorList>
            <person name="Klenk H.-P."/>
        </authorList>
    </citation>
    <scope>NUCLEOTIDE SEQUENCE [LARGE SCALE GENOMIC DNA]</scope>
    <source>
        <strain evidence="11 12">DSM 45456</strain>
    </source>
</reference>
<dbReference type="EMBL" id="VFPP01000001">
    <property type="protein sequence ID" value="TQM78763.1"/>
    <property type="molecule type" value="Genomic_DNA"/>
</dbReference>
<keyword evidence="3" id="KW-0732">Signal</keyword>
<evidence type="ECO:0000256" key="5">
    <source>
        <dbReference type="ARBA" id="ARBA00022825"/>
    </source>
</evidence>
<dbReference type="GO" id="GO:0004252">
    <property type="term" value="F:serine-type endopeptidase activity"/>
    <property type="evidence" value="ECO:0007669"/>
    <property type="project" value="InterPro"/>
</dbReference>
<protein>
    <submittedName>
        <fullName evidence="11">Streptogrisin C</fullName>
    </submittedName>
</protein>
<feature type="active site" description="Charge relay system" evidence="8">
    <location>
        <position position="199"/>
    </location>
</feature>
<evidence type="ECO:0000256" key="4">
    <source>
        <dbReference type="ARBA" id="ARBA00022801"/>
    </source>
</evidence>
<accession>A0A543J7F5</accession>
<keyword evidence="5" id="KW-0720">Serine protease</keyword>
<keyword evidence="12" id="KW-1185">Reference proteome</keyword>
<feature type="disulfide bond" evidence="9">
    <location>
        <begin position="184"/>
        <end position="200"/>
    </location>
</feature>
<dbReference type="InterPro" id="IPR043504">
    <property type="entry name" value="Peptidase_S1_PA_chymotrypsin"/>
</dbReference>
<evidence type="ECO:0000256" key="6">
    <source>
        <dbReference type="ARBA" id="ARBA00023145"/>
    </source>
</evidence>
<dbReference type="Gene3D" id="3.30.300.50">
    <property type="match status" value="2"/>
</dbReference>
<evidence type="ECO:0000259" key="10">
    <source>
        <dbReference type="Pfam" id="PF02983"/>
    </source>
</evidence>
<dbReference type="InterPro" id="IPR009003">
    <property type="entry name" value="Peptidase_S1_PA"/>
</dbReference>
<feature type="disulfide bond" evidence="9">
    <location>
        <begin position="302"/>
        <end position="329"/>
    </location>
</feature>
<gene>
    <name evidence="11" type="ORF">FHX81_1041</name>
</gene>
<feature type="domain" description="Peptidase S1A alpha-lytic prodomain" evidence="10">
    <location>
        <begin position="92"/>
        <end position="150"/>
    </location>
</feature>
<feature type="active site" description="Charge relay system" evidence="8">
    <location>
        <position position="227"/>
    </location>
</feature>
<dbReference type="GO" id="GO:0005576">
    <property type="term" value="C:extracellular region"/>
    <property type="evidence" value="ECO:0007669"/>
    <property type="project" value="InterPro"/>
</dbReference>
<dbReference type="SUPFAM" id="SSF54806">
    <property type="entry name" value="Alpha-lytic protease prodomain"/>
    <property type="match status" value="1"/>
</dbReference>
<keyword evidence="4" id="KW-0378">Hydrolase</keyword>